<evidence type="ECO:0000256" key="1">
    <source>
        <dbReference type="SAM" id="SignalP"/>
    </source>
</evidence>
<comment type="caution">
    <text evidence="2">The sequence shown here is derived from an EMBL/GenBank/DDBJ whole genome shotgun (WGS) entry which is preliminary data.</text>
</comment>
<name>A0A840CR45_9BACT</name>
<dbReference type="SMART" id="SM00028">
    <property type="entry name" value="TPR"/>
    <property type="match status" value="6"/>
</dbReference>
<gene>
    <name evidence="2" type="ORF">GGR21_003054</name>
</gene>
<accession>A0A840CR45</accession>
<evidence type="ECO:0000313" key="3">
    <source>
        <dbReference type="Proteomes" id="UP000555103"/>
    </source>
</evidence>
<dbReference type="PANTHER" id="PTHR23082">
    <property type="entry name" value="TRANSCRIPTION INITIATION FACTOR IIIC TFIIIC , POLYPEPTIDE 3-RELATED"/>
    <property type="match status" value="1"/>
</dbReference>
<keyword evidence="1" id="KW-0732">Signal</keyword>
<dbReference type="SUPFAM" id="SSF48452">
    <property type="entry name" value="TPR-like"/>
    <property type="match status" value="1"/>
</dbReference>
<proteinExistence type="predicted"/>
<dbReference type="Proteomes" id="UP000555103">
    <property type="component" value="Unassembled WGS sequence"/>
</dbReference>
<dbReference type="PANTHER" id="PTHR23082:SF0">
    <property type="entry name" value="GENERAL TRANSCRIPTION FACTOR 3C POLYPEPTIDE 3"/>
    <property type="match status" value="1"/>
</dbReference>
<dbReference type="GO" id="GO:0006383">
    <property type="term" value="P:transcription by RNA polymerase III"/>
    <property type="evidence" value="ECO:0007669"/>
    <property type="project" value="InterPro"/>
</dbReference>
<dbReference type="AlphaFoldDB" id="A0A840CR45"/>
<feature type="chain" id="PRO_5032421960" evidence="1">
    <location>
        <begin position="23"/>
        <end position="433"/>
    </location>
</feature>
<dbReference type="InterPro" id="IPR011990">
    <property type="entry name" value="TPR-like_helical_dom_sf"/>
</dbReference>
<dbReference type="InterPro" id="IPR039340">
    <property type="entry name" value="Tfc4/TFIIIC-102/Sfc4"/>
</dbReference>
<evidence type="ECO:0000313" key="2">
    <source>
        <dbReference type="EMBL" id="MBB4037139.1"/>
    </source>
</evidence>
<dbReference type="EMBL" id="JACIEP010000011">
    <property type="protein sequence ID" value="MBB4037139.1"/>
    <property type="molecule type" value="Genomic_DNA"/>
</dbReference>
<reference evidence="2 3" key="1">
    <citation type="submission" date="2020-08" db="EMBL/GenBank/DDBJ databases">
        <title>Genomic Encyclopedia of Type Strains, Phase IV (KMG-IV): sequencing the most valuable type-strain genomes for metagenomic binning, comparative biology and taxonomic classification.</title>
        <authorList>
            <person name="Goeker M."/>
        </authorList>
    </citation>
    <scope>NUCLEOTIDE SEQUENCE [LARGE SCALE GENOMIC DNA]</scope>
    <source>
        <strain evidence="2 3">DSM 104969</strain>
    </source>
</reference>
<dbReference type="InterPro" id="IPR019734">
    <property type="entry name" value="TPR_rpt"/>
</dbReference>
<dbReference type="Pfam" id="PF14559">
    <property type="entry name" value="TPR_19"/>
    <property type="match status" value="1"/>
</dbReference>
<organism evidence="2 3">
    <name type="scientific">Dysgonomonas hofstadii</name>
    <dbReference type="NCBI Taxonomy" id="637886"/>
    <lineage>
        <taxon>Bacteria</taxon>
        <taxon>Pseudomonadati</taxon>
        <taxon>Bacteroidota</taxon>
        <taxon>Bacteroidia</taxon>
        <taxon>Bacteroidales</taxon>
        <taxon>Dysgonomonadaceae</taxon>
        <taxon>Dysgonomonas</taxon>
    </lineage>
</organism>
<dbReference type="GO" id="GO:0000127">
    <property type="term" value="C:transcription factor TFIIIC complex"/>
    <property type="evidence" value="ECO:0007669"/>
    <property type="project" value="TreeGrafter"/>
</dbReference>
<feature type="signal peptide" evidence="1">
    <location>
        <begin position="1"/>
        <end position="22"/>
    </location>
</feature>
<sequence>MKKPFIFLILLSSITSFLYSQQADSELLSYINNFQYQKALEYIDTQEPTKEIMERKAFCYKALGNYKDAIEILRELSAEHADDIRLKADLATCYANAGKLDESINCYDSLICMDSTNSYFKVQKAELLYQQGSFKKALELYQTIHSRDGLKNMIKRSAQCFEKINEPDSAIHYYSLAWETDSTDSFSAANLINLNLKKEQYGNGRLLSDIYMQRDSTDKQINLLNALSYYMSDLYEEAIPRLLKCHAAGDTSVIVNRSLGLCYYSLKESFKAMEFLDIAYRQDTTNNNVLYCLAVSCSEMAEPERAITYFHKLLDRTIPPDLTLYLYYRNLAQAYSKTDQYQESADNYATAIQYGTDNQKMNLYYTIGDIYVKRLRNNAEALKYFRLYKVSINAYLENEKTKPEPDKQEIKDTIEKIKHLEEYITNLEKEING</sequence>
<dbReference type="RefSeq" id="WP_183308000.1">
    <property type="nucleotide sequence ID" value="NZ_JACIEP010000011.1"/>
</dbReference>
<dbReference type="Gene3D" id="1.25.40.10">
    <property type="entry name" value="Tetratricopeptide repeat domain"/>
    <property type="match status" value="3"/>
</dbReference>
<protein>
    <submittedName>
        <fullName evidence="2">Tetratricopeptide (TPR) repeat protein</fullName>
    </submittedName>
</protein>
<keyword evidence="3" id="KW-1185">Reference proteome</keyword>